<keyword evidence="1" id="KW-0285">Flavoprotein</keyword>
<proteinExistence type="predicted"/>
<comment type="caution">
    <text evidence="5">The sequence shown here is derived from an EMBL/GenBank/DDBJ whole genome shotgun (WGS) entry which is preliminary data.</text>
</comment>
<evidence type="ECO:0000259" key="4">
    <source>
        <dbReference type="Pfam" id="PF07992"/>
    </source>
</evidence>
<gene>
    <name evidence="5" type="ORF">HC031_06620</name>
</gene>
<dbReference type="InterPro" id="IPR050097">
    <property type="entry name" value="Ferredoxin-NADP_redctase_2"/>
</dbReference>
<evidence type="ECO:0000256" key="2">
    <source>
        <dbReference type="ARBA" id="ARBA00023002"/>
    </source>
</evidence>
<accession>A0ABX0XW41</accession>
<dbReference type="SUPFAM" id="SSF51905">
    <property type="entry name" value="FAD/NAD(P)-binding domain"/>
    <property type="match status" value="1"/>
</dbReference>
<evidence type="ECO:0000256" key="3">
    <source>
        <dbReference type="ARBA" id="ARBA00048132"/>
    </source>
</evidence>
<evidence type="ECO:0000313" key="5">
    <source>
        <dbReference type="EMBL" id="NJC69394.1"/>
    </source>
</evidence>
<feature type="domain" description="FAD/NAD(P)-binding" evidence="4">
    <location>
        <begin position="5"/>
        <end position="277"/>
    </location>
</feature>
<reference evidence="5 6" key="1">
    <citation type="submission" date="2020-03" db="EMBL/GenBank/DDBJ databases">
        <title>WGS of the type strain of Planosporangium spp.</title>
        <authorList>
            <person name="Thawai C."/>
        </authorList>
    </citation>
    <scope>NUCLEOTIDE SEQUENCE [LARGE SCALE GENOMIC DNA]</scope>
    <source>
        <strain evidence="5 6">TBRC 5610</strain>
    </source>
</reference>
<dbReference type="Gene3D" id="3.50.50.60">
    <property type="entry name" value="FAD/NAD(P)-binding domain"/>
    <property type="match status" value="2"/>
</dbReference>
<dbReference type="Proteomes" id="UP000722989">
    <property type="component" value="Unassembled WGS sequence"/>
</dbReference>
<evidence type="ECO:0000313" key="6">
    <source>
        <dbReference type="Proteomes" id="UP000722989"/>
    </source>
</evidence>
<comment type="catalytic activity">
    <reaction evidence="3">
        <text>[thioredoxin]-dithiol + NADP(+) = [thioredoxin]-disulfide + NADPH + H(+)</text>
        <dbReference type="Rhea" id="RHEA:20345"/>
        <dbReference type="Rhea" id="RHEA-COMP:10698"/>
        <dbReference type="Rhea" id="RHEA-COMP:10700"/>
        <dbReference type="ChEBI" id="CHEBI:15378"/>
        <dbReference type="ChEBI" id="CHEBI:29950"/>
        <dbReference type="ChEBI" id="CHEBI:50058"/>
        <dbReference type="ChEBI" id="CHEBI:57783"/>
        <dbReference type="ChEBI" id="CHEBI:58349"/>
        <dbReference type="EC" id="1.8.1.9"/>
    </reaction>
</comment>
<protein>
    <submittedName>
        <fullName evidence="5">NAD(P)/FAD-dependent oxidoreductase</fullName>
    </submittedName>
</protein>
<dbReference type="InterPro" id="IPR036188">
    <property type="entry name" value="FAD/NAD-bd_sf"/>
</dbReference>
<evidence type="ECO:0000256" key="1">
    <source>
        <dbReference type="ARBA" id="ARBA00022630"/>
    </source>
</evidence>
<dbReference type="Pfam" id="PF07992">
    <property type="entry name" value="Pyr_redox_2"/>
    <property type="match status" value="1"/>
</dbReference>
<sequence>MSDSDVVIVGGSVAGLQAALTLGRARRRVVLVDDGQPRNRPARHVHNFLGQLAPTPAELLASARSMLAPYDVTLVSDRVESIRPVVDGVPRFEVSARQGGHWSARSIVLATGLTDELPQVPGVSQWWGDQVVACPHCHGWEVRDQPLAQLGMRGLPARGVQRALLLSRWSNDVLLFTDGDELGGEGLARLAAAGVRVRTERVRSVERHADGLDLVLADGEAIARRAVFVVTRQHQQSDLAARLGCRLISAGPNAGAVDVDEVGRTSVPGVWAAGTTVNPALLAIGAAGQASTVATAIHAALLDEDIIEATGRVHS</sequence>
<keyword evidence="2" id="KW-0560">Oxidoreductase</keyword>
<organism evidence="5 6">
    <name type="scientific">Planosporangium thailandense</name>
    <dbReference type="NCBI Taxonomy" id="765197"/>
    <lineage>
        <taxon>Bacteria</taxon>
        <taxon>Bacillati</taxon>
        <taxon>Actinomycetota</taxon>
        <taxon>Actinomycetes</taxon>
        <taxon>Micromonosporales</taxon>
        <taxon>Micromonosporaceae</taxon>
        <taxon>Planosporangium</taxon>
    </lineage>
</organism>
<dbReference type="EMBL" id="JAATVY010000003">
    <property type="protein sequence ID" value="NJC69394.1"/>
    <property type="molecule type" value="Genomic_DNA"/>
</dbReference>
<dbReference type="PRINTS" id="PR00368">
    <property type="entry name" value="FADPNR"/>
</dbReference>
<keyword evidence="6" id="KW-1185">Reference proteome</keyword>
<dbReference type="PRINTS" id="PR00469">
    <property type="entry name" value="PNDRDTASEII"/>
</dbReference>
<dbReference type="RefSeq" id="WP_167924272.1">
    <property type="nucleotide sequence ID" value="NZ_JAATVY010000003.1"/>
</dbReference>
<dbReference type="InterPro" id="IPR023753">
    <property type="entry name" value="FAD/NAD-binding_dom"/>
</dbReference>
<dbReference type="PANTHER" id="PTHR48105">
    <property type="entry name" value="THIOREDOXIN REDUCTASE 1-RELATED-RELATED"/>
    <property type="match status" value="1"/>
</dbReference>
<name>A0ABX0XW41_9ACTN</name>